<proteinExistence type="predicted"/>
<reference evidence="8" key="1">
    <citation type="journal article" date="2017" name="bioRxiv">
        <title>Conservation of a gene cluster reveals novel cercosporin biosynthetic mechanisms and extends production to the genus Colletotrichum.</title>
        <authorList>
            <person name="de Jonge R."/>
            <person name="Ebert M.K."/>
            <person name="Huitt-Roehl C.R."/>
            <person name="Pal P."/>
            <person name="Suttle J.C."/>
            <person name="Spanner R.E."/>
            <person name="Neubauer J.D."/>
            <person name="Jurick W.M.II."/>
            <person name="Stott K.A."/>
            <person name="Secor G.A."/>
            <person name="Thomma B.P.H.J."/>
            <person name="Van de Peer Y."/>
            <person name="Townsend C.A."/>
            <person name="Bolton M.D."/>
        </authorList>
    </citation>
    <scope>NUCLEOTIDE SEQUENCE [LARGE SCALE GENOMIC DNA]</scope>
    <source>
        <strain evidence="8">CBS538.71</strain>
    </source>
</reference>
<dbReference type="InterPro" id="IPR011009">
    <property type="entry name" value="Kinase-like_dom_sf"/>
</dbReference>
<sequence>MQRRKKGQKLVGAEIYICKEYPLAGGNWTRANGPRYVFGERNILKALQGLNHPNIIDYVDFFYEHNSQIAKLYTEYCRFGDLEQALQNRKGSSKLDTRESVLVLYQIACSLLYLHHGVYHTDDTLKVVSLPDAAQDGRTRDSWVKILHRDIKPANGKDHIRVKLGDFGIAKTEADDTATHIGTPDYYAPEQTWGFKGPGRRRTTFKSDVYALGGKHVPIQGLQT</sequence>
<keyword evidence="2" id="KW-0808">Transferase</keyword>
<protein>
    <recommendedName>
        <fullName evidence="1">non-specific serine/threonine protein kinase</fullName>
        <ecNumber evidence="1">2.7.11.1</ecNumber>
    </recommendedName>
</protein>
<evidence type="ECO:0000256" key="2">
    <source>
        <dbReference type="ARBA" id="ARBA00022679"/>
    </source>
</evidence>
<evidence type="ECO:0000313" key="8">
    <source>
        <dbReference type="Proteomes" id="UP000237631"/>
    </source>
</evidence>
<dbReference type="Gene3D" id="3.30.200.20">
    <property type="entry name" value="Phosphorylase Kinase, domain 1"/>
    <property type="match status" value="1"/>
</dbReference>
<dbReference type="EMBL" id="PNEN01000208">
    <property type="protein sequence ID" value="PPJ60818.1"/>
    <property type="molecule type" value="Genomic_DNA"/>
</dbReference>
<dbReference type="AlphaFoldDB" id="A0A2S6CM55"/>
<organism evidence="7 8">
    <name type="scientific">Cercospora berteroae</name>
    <dbReference type="NCBI Taxonomy" id="357750"/>
    <lineage>
        <taxon>Eukaryota</taxon>
        <taxon>Fungi</taxon>
        <taxon>Dikarya</taxon>
        <taxon>Ascomycota</taxon>
        <taxon>Pezizomycotina</taxon>
        <taxon>Dothideomycetes</taxon>
        <taxon>Dothideomycetidae</taxon>
        <taxon>Mycosphaerellales</taxon>
        <taxon>Mycosphaerellaceae</taxon>
        <taxon>Cercospora</taxon>
    </lineage>
</organism>
<evidence type="ECO:0000259" key="6">
    <source>
        <dbReference type="PROSITE" id="PS50011"/>
    </source>
</evidence>
<evidence type="ECO:0000256" key="1">
    <source>
        <dbReference type="ARBA" id="ARBA00012513"/>
    </source>
</evidence>
<comment type="caution">
    <text evidence="7">The sequence shown here is derived from an EMBL/GenBank/DDBJ whole genome shotgun (WGS) entry which is preliminary data.</text>
</comment>
<accession>A0A2S6CM55</accession>
<dbReference type="InterPro" id="IPR000719">
    <property type="entry name" value="Prot_kinase_dom"/>
</dbReference>
<dbReference type="GO" id="GO:0005524">
    <property type="term" value="F:ATP binding"/>
    <property type="evidence" value="ECO:0007669"/>
    <property type="project" value="UniProtKB-KW"/>
</dbReference>
<dbReference type="Proteomes" id="UP000237631">
    <property type="component" value="Unassembled WGS sequence"/>
</dbReference>
<dbReference type="STRING" id="357750.A0A2S6CM55"/>
<evidence type="ECO:0000256" key="5">
    <source>
        <dbReference type="ARBA" id="ARBA00022840"/>
    </source>
</evidence>
<dbReference type="PANTHER" id="PTHR43671:SF13">
    <property type="entry name" value="SERINE_THREONINE-PROTEIN KINASE NEK2"/>
    <property type="match status" value="1"/>
</dbReference>
<dbReference type="EC" id="2.7.11.1" evidence="1"/>
<keyword evidence="5" id="KW-0067">ATP-binding</keyword>
<dbReference type="GO" id="GO:0004674">
    <property type="term" value="F:protein serine/threonine kinase activity"/>
    <property type="evidence" value="ECO:0007669"/>
    <property type="project" value="UniProtKB-EC"/>
</dbReference>
<keyword evidence="3" id="KW-0547">Nucleotide-binding</keyword>
<feature type="domain" description="Protein kinase" evidence="6">
    <location>
        <begin position="1"/>
        <end position="224"/>
    </location>
</feature>
<dbReference type="SUPFAM" id="SSF56112">
    <property type="entry name" value="Protein kinase-like (PK-like)"/>
    <property type="match status" value="1"/>
</dbReference>
<keyword evidence="8" id="KW-1185">Reference proteome</keyword>
<dbReference type="Gene3D" id="1.10.510.10">
    <property type="entry name" value="Transferase(Phosphotransferase) domain 1"/>
    <property type="match status" value="2"/>
</dbReference>
<dbReference type="SMART" id="SM00220">
    <property type="entry name" value="S_TKc"/>
    <property type="match status" value="1"/>
</dbReference>
<dbReference type="PANTHER" id="PTHR43671">
    <property type="entry name" value="SERINE/THREONINE-PROTEIN KINASE NEK"/>
    <property type="match status" value="1"/>
</dbReference>
<dbReference type="OrthoDB" id="310217at2759"/>
<dbReference type="Pfam" id="PF00069">
    <property type="entry name" value="Pkinase"/>
    <property type="match status" value="2"/>
</dbReference>
<evidence type="ECO:0000256" key="4">
    <source>
        <dbReference type="ARBA" id="ARBA00022777"/>
    </source>
</evidence>
<keyword evidence="4" id="KW-0418">Kinase</keyword>
<gene>
    <name evidence="7" type="ORF">CBER1_10819</name>
</gene>
<evidence type="ECO:0000313" key="7">
    <source>
        <dbReference type="EMBL" id="PPJ60818.1"/>
    </source>
</evidence>
<evidence type="ECO:0000256" key="3">
    <source>
        <dbReference type="ARBA" id="ARBA00022741"/>
    </source>
</evidence>
<dbReference type="InterPro" id="IPR050660">
    <property type="entry name" value="NEK_Ser/Thr_kinase"/>
</dbReference>
<dbReference type="PROSITE" id="PS50011">
    <property type="entry name" value="PROTEIN_KINASE_DOM"/>
    <property type="match status" value="1"/>
</dbReference>
<name>A0A2S6CM55_9PEZI</name>